<accession>A0A517QGT5</accession>
<dbReference type="InterPro" id="IPR036452">
    <property type="entry name" value="Ribo_hydro-like"/>
</dbReference>
<dbReference type="InterPro" id="IPR001910">
    <property type="entry name" value="Inosine/uridine_hydrolase_dom"/>
</dbReference>
<dbReference type="GO" id="GO:0006152">
    <property type="term" value="P:purine nucleoside catabolic process"/>
    <property type="evidence" value="ECO:0007669"/>
    <property type="project" value="TreeGrafter"/>
</dbReference>
<dbReference type="EMBL" id="CP036267">
    <property type="protein sequence ID" value="QDT30840.1"/>
    <property type="molecule type" value="Genomic_DNA"/>
</dbReference>
<dbReference type="SUPFAM" id="SSF53590">
    <property type="entry name" value="Nucleoside hydrolase"/>
    <property type="match status" value="1"/>
</dbReference>
<dbReference type="PANTHER" id="PTHR12304">
    <property type="entry name" value="INOSINE-URIDINE PREFERRING NUCLEOSIDE HYDROLASE"/>
    <property type="match status" value="1"/>
</dbReference>
<evidence type="ECO:0000256" key="1">
    <source>
        <dbReference type="ARBA" id="ARBA00022801"/>
    </source>
</evidence>
<dbReference type="Proteomes" id="UP000315724">
    <property type="component" value="Chromosome"/>
</dbReference>
<evidence type="ECO:0000313" key="5">
    <source>
        <dbReference type="Proteomes" id="UP000315724"/>
    </source>
</evidence>
<keyword evidence="1 4" id="KW-0378">Hydrolase</keyword>
<evidence type="ECO:0000256" key="2">
    <source>
        <dbReference type="ARBA" id="ARBA00023295"/>
    </source>
</evidence>
<keyword evidence="2 4" id="KW-0326">Glycosidase</keyword>
<keyword evidence="5" id="KW-1185">Reference proteome</keyword>
<reference evidence="4 5" key="1">
    <citation type="submission" date="2019-02" db="EMBL/GenBank/DDBJ databases">
        <title>Deep-cultivation of Planctomycetes and their phenomic and genomic characterization uncovers novel biology.</title>
        <authorList>
            <person name="Wiegand S."/>
            <person name="Jogler M."/>
            <person name="Boedeker C."/>
            <person name="Pinto D."/>
            <person name="Vollmers J."/>
            <person name="Rivas-Marin E."/>
            <person name="Kohn T."/>
            <person name="Peeters S.H."/>
            <person name="Heuer A."/>
            <person name="Rast P."/>
            <person name="Oberbeckmann S."/>
            <person name="Bunk B."/>
            <person name="Jeske O."/>
            <person name="Meyerdierks A."/>
            <person name="Storesund J.E."/>
            <person name="Kallscheuer N."/>
            <person name="Luecker S."/>
            <person name="Lage O.M."/>
            <person name="Pohl T."/>
            <person name="Merkel B.J."/>
            <person name="Hornburger P."/>
            <person name="Mueller R.-W."/>
            <person name="Bruemmer F."/>
            <person name="Labrenz M."/>
            <person name="Spormann A.M."/>
            <person name="Op den Camp H."/>
            <person name="Overmann J."/>
            <person name="Amann R."/>
            <person name="Jetten M.S.M."/>
            <person name="Mascher T."/>
            <person name="Medema M.H."/>
            <person name="Devos D.P."/>
            <person name="Kaster A.-K."/>
            <person name="Ovreas L."/>
            <person name="Rohde M."/>
            <person name="Galperin M.Y."/>
            <person name="Jogler C."/>
        </authorList>
    </citation>
    <scope>NUCLEOTIDE SEQUENCE [LARGE SCALE GENOMIC DNA]</scope>
    <source>
        <strain evidence="4 5">Mal48</strain>
    </source>
</reference>
<gene>
    <name evidence="4" type="primary">rihA</name>
    <name evidence="4" type="ORF">Mal48_00680</name>
</gene>
<dbReference type="OrthoDB" id="9797882at2"/>
<dbReference type="PANTHER" id="PTHR12304:SF4">
    <property type="entry name" value="URIDINE NUCLEOSIDASE"/>
    <property type="match status" value="1"/>
</dbReference>
<name>A0A517QGT5_9PLAN</name>
<sequence>MPHQKLIIDADPGIGDAVAIALALCDPTLEVIALTSCGGLVTGEQAFRNLQTITSIVDPSLWPRIGLSRATAVCCDDSPVLSGIMKGQGTYGLGECEPITADLHQPTESAKLLVELVRAFPGELSLLTLGPLTNLQLAAERSPSFLADLKQLIICGGSVAVGGDVTATAEFNMFVDPDSSQKILTSPANKTILPIDTSHQFGLSFDEYDQLGIDVFSRLGRLLNETIPFALRVSRNQLGREGILLPEVVAVAAVSHPELFEQTAMTVDVELTGGLTTGMTVFDRRGLPHWKENIEVLTDVDALGVKDYMLRLIHASKLGQ</sequence>
<dbReference type="InterPro" id="IPR023186">
    <property type="entry name" value="IUNH"/>
</dbReference>
<feature type="domain" description="Inosine/uridine-preferring nucleoside hydrolase" evidence="3">
    <location>
        <begin position="6"/>
        <end position="304"/>
    </location>
</feature>
<protein>
    <submittedName>
        <fullName evidence="4">Pyrimidine-specific ribonucleoside hydrolase RihA</fullName>
        <ecNumber evidence="4">3.2.-.-</ecNumber>
    </submittedName>
</protein>
<proteinExistence type="predicted"/>
<dbReference type="KEGG" id="tpol:Mal48_00680"/>
<dbReference type="Pfam" id="PF01156">
    <property type="entry name" value="IU_nuc_hydro"/>
    <property type="match status" value="1"/>
</dbReference>
<dbReference type="Gene3D" id="3.90.245.10">
    <property type="entry name" value="Ribonucleoside hydrolase-like"/>
    <property type="match status" value="1"/>
</dbReference>
<dbReference type="GO" id="GO:0008477">
    <property type="term" value="F:purine nucleosidase activity"/>
    <property type="evidence" value="ECO:0007669"/>
    <property type="project" value="TreeGrafter"/>
</dbReference>
<evidence type="ECO:0000313" key="4">
    <source>
        <dbReference type="EMBL" id="QDT30840.1"/>
    </source>
</evidence>
<organism evidence="4 5">
    <name type="scientific">Thalassoglobus polymorphus</name>
    <dbReference type="NCBI Taxonomy" id="2527994"/>
    <lineage>
        <taxon>Bacteria</taxon>
        <taxon>Pseudomonadati</taxon>
        <taxon>Planctomycetota</taxon>
        <taxon>Planctomycetia</taxon>
        <taxon>Planctomycetales</taxon>
        <taxon>Planctomycetaceae</taxon>
        <taxon>Thalassoglobus</taxon>
    </lineage>
</organism>
<dbReference type="EC" id="3.2.-.-" evidence="4"/>
<evidence type="ECO:0000259" key="3">
    <source>
        <dbReference type="Pfam" id="PF01156"/>
    </source>
</evidence>
<dbReference type="RefSeq" id="WP_145195059.1">
    <property type="nucleotide sequence ID" value="NZ_CP036267.1"/>
</dbReference>
<dbReference type="AlphaFoldDB" id="A0A517QGT5"/>
<dbReference type="GO" id="GO:0005829">
    <property type="term" value="C:cytosol"/>
    <property type="evidence" value="ECO:0007669"/>
    <property type="project" value="TreeGrafter"/>
</dbReference>